<accession>A0A0H1QXR8</accession>
<feature type="region of interest" description="Disordered" evidence="1">
    <location>
        <begin position="43"/>
        <end position="83"/>
    </location>
</feature>
<name>A0A0H1QXR8_9EURY</name>
<dbReference type="Proteomes" id="UP000035301">
    <property type="component" value="Unassembled WGS sequence"/>
</dbReference>
<protein>
    <submittedName>
        <fullName evidence="2">Uncharacterized protein</fullName>
    </submittedName>
</protein>
<evidence type="ECO:0000256" key="1">
    <source>
        <dbReference type="SAM" id="MobiDB-lite"/>
    </source>
</evidence>
<organism evidence="2 3">
    <name type="scientific">Methanoculleus sediminis</name>
    <dbReference type="NCBI Taxonomy" id="1550566"/>
    <lineage>
        <taxon>Archaea</taxon>
        <taxon>Methanobacteriati</taxon>
        <taxon>Methanobacteriota</taxon>
        <taxon>Stenosarchaea group</taxon>
        <taxon>Methanomicrobia</taxon>
        <taxon>Methanomicrobiales</taxon>
        <taxon>Methanomicrobiaceae</taxon>
        <taxon>Methanoculleus</taxon>
    </lineage>
</organism>
<dbReference type="EMBL" id="JXOJ01000007">
    <property type="protein sequence ID" value="KLK87381.1"/>
    <property type="molecule type" value="Genomic_DNA"/>
</dbReference>
<evidence type="ECO:0000313" key="2">
    <source>
        <dbReference type="EMBL" id="KLK87381.1"/>
    </source>
</evidence>
<reference evidence="2 3" key="1">
    <citation type="journal article" date="2015" name="Int. J. Syst. Evol. Microbiol.">
        <title>Methanoculleus sediminis sp. nov., a methanogen from sediments near a submarine mud volcano.</title>
        <authorList>
            <person name="Chen S.C."/>
            <person name="Chen M.F."/>
            <person name="Lai M.C."/>
            <person name="Weng C.Y."/>
            <person name="Wu S.Y."/>
            <person name="Lin S."/>
            <person name="Yang T.F."/>
            <person name="Chen P.C."/>
        </authorList>
    </citation>
    <scope>NUCLEOTIDE SEQUENCE [LARGE SCALE GENOMIC DNA]</scope>
    <source>
        <strain evidence="2 3">S3Fa</strain>
    </source>
</reference>
<dbReference type="AlphaFoldDB" id="A0A0H1QXR8"/>
<feature type="compositionally biased region" description="Low complexity" evidence="1">
    <location>
        <begin position="43"/>
        <end position="52"/>
    </location>
</feature>
<comment type="caution">
    <text evidence="2">The sequence shown here is derived from an EMBL/GenBank/DDBJ whole genome shotgun (WGS) entry which is preliminary data.</text>
</comment>
<dbReference type="STRING" id="1550566.SZ63_10860"/>
<keyword evidence="3" id="KW-1185">Reference proteome</keyword>
<proteinExistence type="predicted"/>
<feature type="compositionally biased region" description="Basic and acidic residues" evidence="1">
    <location>
        <begin position="59"/>
        <end position="69"/>
    </location>
</feature>
<sequence>MDDEDPGDNATEGAVATFFILEHPYCHVAEHCLRAPADYYGAAPASAGSAPGESLRPGTRYETDREAWELTRIGGAADGRVET</sequence>
<evidence type="ECO:0000313" key="3">
    <source>
        <dbReference type="Proteomes" id="UP000035301"/>
    </source>
</evidence>
<dbReference type="PATRIC" id="fig|1550566.3.peg.2370"/>
<gene>
    <name evidence="2" type="ORF">SZ63_10860</name>
</gene>